<evidence type="ECO:0000256" key="8">
    <source>
        <dbReference type="ARBA" id="ARBA00022490"/>
    </source>
</evidence>
<dbReference type="EMBL" id="JAATHJ010000002">
    <property type="protein sequence ID" value="NJP36372.1"/>
    <property type="molecule type" value="Genomic_DNA"/>
</dbReference>
<keyword evidence="11 14" id="KW-0255">Endonuclease</keyword>
<feature type="binding site" evidence="14 15">
    <location>
        <position position="76"/>
    </location>
    <ligand>
        <name>a divalent metal cation</name>
        <dbReference type="ChEBI" id="CHEBI:60240"/>
    </ligand>
</feature>
<evidence type="ECO:0000313" key="19">
    <source>
        <dbReference type="EMBL" id="NJP36372.1"/>
    </source>
</evidence>
<proteinExistence type="inferred from homology"/>
<keyword evidence="8 14" id="KW-0963">Cytoplasm</keyword>
<comment type="caution">
    <text evidence="19">The sequence shown here is derived from an EMBL/GenBank/DDBJ whole genome shotgun (WGS) entry which is preliminary data.</text>
</comment>
<feature type="binding site" evidence="14 15">
    <location>
        <position position="166"/>
    </location>
    <ligand>
        <name>a divalent metal cation</name>
        <dbReference type="ChEBI" id="CHEBI:60240"/>
    </ligand>
</feature>
<evidence type="ECO:0000256" key="1">
    <source>
        <dbReference type="ARBA" id="ARBA00000077"/>
    </source>
</evidence>
<keyword evidence="9 14" id="KW-0540">Nuclease</keyword>
<comment type="cofactor">
    <cofactor evidence="14 15">
        <name>Mn(2+)</name>
        <dbReference type="ChEBI" id="CHEBI:29035"/>
    </cofactor>
    <cofactor evidence="14 15">
        <name>Mg(2+)</name>
        <dbReference type="ChEBI" id="CHEBI:18420"/>
    </cofactor>
    <text evidence="14 15">Manganese or magnesium. Binds 1 divalent metal ion per monomer in the absence of substrate. May bind a second metal ion after substrate binding.</text>
</comment>
<dbReference type="Gene3D" id="3.30.420.10">
    <property type="entry name" value="Ribonuclease H-like superfamily/Ribonuclease H"/>
    <property type="match status" value="1"/>
</dbReference>
<feature type="domain" description="RNase H type-2" evidence="18">
    <location>
        <begin position="69"/>
        <end position="255"/>
    </location>
</feature>
<comment type="subcellular location">
    <subcellularLocation>
        <location evidence="4 14">Cytoplasm</location>
    </subcellularLocation>
</comment>
<dbReference type="PROSITE" id="PS51975">
    <property type="entry name" value="RNASE_H_2"/>
    <property type="match status" value="1"/>
</dbReference>
<dbReference type="InterPro" id="IPR001352">
    <property type="entry name" value="RNase_HII/HIII"/>
</dbReference>
<protein>
    <recommendedName>
        <fullName evidence="7 14">Ribonuclease HII</fullName>
        <shortName evidence="14">RNase HII</shortName>
        <ecNumber evidence="6 14">3.1.26.4</ecNumber>
    </recommendedName>
</protein>
<dbReference type="NCBIfam" id="NF000594">
    <property type="entry name" value="PRK00015.1-1"/>
    <property type="match status" value="1"/>
</dbReference>
<evidence type="ECO:0000256" key="17">
    <source>
        <dbReference type="SAM" id="MobiDB-lite"/>
    </source>
</evidence>
<dbReference type="InterPro" id="IPR022898">
    <property type="entry name" value="RNase_HII"/>
</dbReference>
<evidence type="ECO:0000256" key="13">
    <source>
        <dbReference type="ARBA" id="ARBA00023211"/>
    </source>
</evidence>
<keyword evidence="10 14" id="KW-0479">Metal-binding</keyword>
<evidence type="ECO:0000256" key="10">
    <source>
        <dbReference type="ARBA" id="ARBA00022723"/>
    </source>
</evidence>
<dbReference type="SUPFAM" id="SSF53098">
    <property type="entry name" value="Ribonuclease H-like"/>
    <property type="match status" value="1"/>
</dbReference>
<dbReference type="EC" id="3.1.26.4" evidence="6 14"/>
<dbReference type="RefSeq" id="WP_168004656.1">
    <property type="nucleotide sequence ID" value="NZ_JAATHJ010000002.1"/>
</dbReference>
<keyword evidence="13 14" id="KW-0464">Manganese</keyword>
<keyword evidence="12 14" id="KW-0378">Hydrolase</keyword>
<feature type="binding site" evidence="14 15">
    <location>
        <position position="75"/>
    </location>
    <ligand>
        <name>a divalent metal cation</name>
        <dbReference type="ChEBI" id="CHEBI:60240"/>
    </ligand>
</feature>
<dbReference type="GO" id="GO:0043137">
    <property type="term" value="P:DNA replication, removal of RNA primer"/>
    <property type="evidence" value="ECO:0007669"/>
    <property type="project" value="TreeGrafter"/>
</dbReference>
<dbReference type="CDD" id="cd07182">
    <property type="entry name" value="RNase_HII_bacteria_HII_like"/>
    <property type="match status" value="1"/>
</dbReference>
<dbReference type="GO" id="GO:0005737">
    <property type="term" value="C:cytoplasm"/>
    <property type="evidence" value="ECO:0007669"/>
    <property type="project" value="UniProtKB-SubCell"/>
</dbReference>
<evidence type="ECO:0000256" key="12">
    <source>
        <dbReference type="ARBA" id="ARBA00022801"/>
    </source>
</evidence>
<dbReference type="GO" id="GO:0030145">
    <property type="term" value="F:manganese ion binding"/>
    <property type="evidence" value="ECO:0007669"/>
    <property type="project" value="UniProtKB-UniRule"/>
</dbReference>
<evidence type="ECO:0000313" key="20">
    <source>
        <dbReference type="Proteomes" id="UP000752012"/>
    </source>
</evidence>
<dbReference type="GO" id="GO:0032299">
    <property type="term" value="C:ribonuclease H2 complex"/>
    <property type="evidence" value="ECO:0007669"/>
    <property type="project" value="TreeGrafter"/>
</dbReference>
<evidence type="ECO:0000256" key="2">
    <source>
        <dbReference type="ARBA" id="ARBA00001946"/>
    </source>
</evidence>
<comment type="cofactor">
    <cofactor evidence="2">
        <name>Mg(2+)</name>
        <dbReference type="ChEBI" id="CHEBI:18420"/>
    </cofactor>
</comment>
<evidence type="ECO:0000256" key="15">
    <source>
        <dbReference type="PROSITE-ProRule" id="PRU01319"/>
    </source>
</evidence>
<dbReference type="HAMAP" id="MF_00052_B">
    <property type="entry name" value="RNase_HII_B"/>
    <property type="match status" value="1"/>
</dbReference>
<comment type="similarity">
    <text evidence="5 14 16">Belongs to the RNase HII family.</text>
</comment>
<dbReference type="GO" id="GO:0004523">
    <property type="term" value="F:RNA-DNA hybrid ribonuclease activity"/>
    <property type="evidence" value="ECO:0007669"/>
    <property type="project" value="UniProtKB-UniRule"/>
</dbReference>
<dbReference type="NCBIfam" id="NF000595">
    <property type="entry name" value="PRK00015.1-3"/>
    <property type="match status" value="1"/>
</dbReference>
<dbReference type="AlphaFoldDB" id="A0A969PLH3"/>
<dbReference type="FunFam" id="3.30.420.10:FF:000006">
    <property type="entry name" value="Ribonuclease HII"/>
    <property type="match status" value="1"/>
</dbReference>
<dbReference type="InterPro" id="IPR012337">
    <property type="entry name" value="RNaseH-like_sf"/>
</dbReference>
<dbReference type="GO" id="GO:0006298">
    <property type="term" value="P:mismatch repair"/>
    <property type="evidence" value="ECO:0007669"/>
    <property type="project" value="TreeGrafter"/>
</dbReference>
<sequence>MGQIATIKEIKQLLQQTDDEKAAAPFREDGRRGVQAELKKFDRKIKQKQNEQDLWQEMSRYECELHDYSYIAGVDEVGRGPLAGGVTAAAVILPEGTYLPGLNDSKKIPKVKREQLFEEISSCAFVGIGSCTPEEIDTYNIYEASKKAMLRAVQELPVQPDYLLVDAMTLPVEINQMNLIKGDARSVSIAAASVVAKVTRDREMCELDRIYPGYGFKANAGYGTSEHLEALERLGPTPSHRRSFSPVRERMHSKS</sequence>
<evidence type="ECO:0000256" key="3">
    <source>
        <dbReference type="ARBA" id="ARBA00004065"/>
    </source>
</evidence>
<reference evidence="19 20" key="1">
    <citation type="submission" date="2020-03" db="EMBL/GenBank/DDBJ databases">
        <title>Assessment of the enzymatic potential of alkaline-tolerant lipase obtained from Bacillus luteus H11 (technogenic soil) for the bioremediation of saline soils contaminated with petroleum substances.</title>
        <authorList>
            <person name="Kalwasinska A."/>
        </authorList>
    </citation>
    <scope>NUCLEOTIDE SEQUENCE [LARGE SCALE GENOMIC DNA]</scope>
    <source>
        <strain evidence="19 20">H11</strain>
    </source>
</reference>
<evidence type="ECO:0000256" key="11">
    <source>
        <dbReference type="ARBA" id="ARBA00022759"/>
    </source>
</evidence>
<gene>
    <name evidence="14" type="primary">rnhB</name>
    <name evidence="19" type="ORF">HCN83_02080</name>
</gene>
<comment type="function">
    <text evidence="3 14 16">Endonuclease that specifically degrades the RNA of RNA-DNA hybrids.</text>
</comment>
<evidence type="ECO:0000256" key="9">
    <source>
        <dbReference type="ARBA" id="ARBA00022722"/>
    </source>
</evidence>
<dbReference type="GO" id="GO:0003723">
    <property type="term" value="F:RNA binding"/>
    <property type="evidence" value="ECO:0007669"/>
    <property type="project" value="UniProtKB-UniRule"/>
</dbReference>
<dbReference type="PANTHER" id="PTHR10954">
    <property type="entry name" value="RIBONUCLEASE H2 SUBUNIT A"/>
    <property type="match status" value="1"/>
</dbReference>
<keyword evidence="20" id="KW-1185">Reference proteome</keyword>
<evidence type="ECO:0000256" key="7">
    <source>
        <dbReference type="ARBA" id="ARBA00019179"/>
    </source>
</evidence>
<evidence type="ECO:0000256" key="6">
    <source>
        <dbReference type="ARBA" id="ARBA00012180"/>
    </source>
</evidence>
<organism evidence="19 20">
    <name type="scientific">Alkalicoccus luteus</name>
    <dbReference type="NCBI Taxonomy" id="1237094"/>
    <lineage>
        <taxon>Bacteria</taxon>
        <taxon>Bacillati</taxon>
        <taxon>Bacillota</taxon>
        <taxon>Bacilli</taxon>
        <taxon>Bacillales</taxon>
        <taxon>Bacillaceae</taxon>
        <taxon>Alkalicoccus</taxon>
    </lineage>
</organism>
<dbReference type="PANTHER" id="PTHR10954:SF18">
    <property type="entry name" value="RIBONUCLEASE HII"/>
    <property type="match status" value="1"/>
</dbReference>
<evidence type="ECO:0000256" key="4">
    <source>
        <dbReference type="ARBA" id="ARBA00004496"/>
    </source>
</evidence>
<dbReference type="InterPro" id="IPR036397">
    <property type="entry name" value="RNaseH_sf"/>
</dbReference>
<evidence type="ECO:0000256" key="16">
    <source>
        <dbReference type="RuleBase" id="RU003515"/>
    </source>
</evidence>
<dbReference type="InterPro" id="IPR024567">
    <property type="entry name" value="RNase_HII/HIII_dom"/>
</dbReference>
<evidence type="ECO:0000256" key="14">
    <source>
        <dbReference type="HAMAP-Rule" id="MF_00052"/>
    </source>
</evidence>
<name>A0A969PLH3_9BACI</name>
<evidence type="ECO:0000256" key="5">
    <source>
        <dbReference type="ARBA" id="ARBA00007383"/>
    </source>
</evidence>
<dbReference type="Pfam" id="PF01351">
    <property type="entry name" value="RNase_HII"/>
    <property type="match status" value="1"/>
</dbReference>
<feature type="region of interest" description="Disordered" evidence="17">
    <location>
        <begin position="234"/>
        <end position="255"/>
    </location>
</feature>
<comment type="catalytic activity">
    <reaction evidence="1 14 15 16">
        <text>Endonucleolytic cleavage to 5'-phosphomonoester.</text>
        <dbReference type="EC" id="3.1.26.4"/>
    </reaction>
</comment>
<dbReference type="Proteomes" id="UP000752012">
    <property type="component" value="Unassembled WGS sequence"/>
</dbReference>
<evidence type="ECO:0000259" key="18">
    <source>
        <dbReference type="PROSITE" id="PS51975"/>
    </source>
</evidence>
<accession>A0A969PLH3</accession>